<evidence type="ECO:0000313" key="2">
    <source>
        <dbReference type="EMBL" id="CAJ0587213.1"/>
    </source>
</evidence>
<proteinExistence type="predicted"/>
<dbReference type="EMBL" id="CATQJA010002709">
    <property type="protein sequence ID" value="CAJ0587213.1"/>
    <property type="molecule type" value="Genomic_DNA"/>
</dbReference>
<feature type="non-terminal residue" evidence="2">
    <location>
        <position position="308"/>
    </location>
</feature>
<keyword evidence="3" id="KW-1185">Reference proteome</keyword>
<sequence>MPENKEARALPCGLLVDRSVNAWIHKYDPADVLAVSIRLNSRDCDVPLEYKIRAHGVADPKLRALVSTAGDSGRIGANDLKQVFVQFPKCCYPGIRLSIQVSDAIYPIRVNFDERVCTPEKPTPEFAIGNATPLRSLLSGHPTPMKFLLSKVAQNRLGSPAPPDPKLLTPDGSTTTDAKTSASASYTPIPENPLPGVTAQELGQLERLLNNLPYVTEEDVWSLVYFSIMDMFVSMGRHSRDWFMQGGPEELDASHETGPECDADLTLEHMAVLAMIETLGAAQSQQREKETLDVIDELDESAPKAQFW</sequence>
<evidence type="ECO:0000256" key="1">
    <source>
        <dbReference type="SAM" id="MobiDB-lite"/>
    </source>
</evidence>
<gene>
    <name evidence="2" type="ORF">MSPICULIGERA_LOCUS25190</name>
</gene>
<organism evidence="2 3">
    <name type="scientific">Mesorhabditis spiculigera</name>
    <dbReference type="NCBI Taxonomy" id="96644"/>
    <lineage>
        <taxon>Eukaryota</taxon>
        <taxon>Metazoa</taxon>
        <taxon>Ecdysozoa</taxon>
        <taxon>Nematoda</taxon>
        <taxon>Chromadorea</taxon>
        <taxon>Rhabditida</taxon>
        <taxon>Rhabditina</taxon>
        <taxon>Rhabditomorpha</taxon>
        <taxon>Rhabditoidea</taxon>
        <taxon>Rhabditidae</taxon>
        <taxon>Mesorhabditinae</taxon>
        <taxon>Mesorhabditis</taxon>
    </lineage>
</organism>
<dbReference type="Proteomes" id="UP001177023">
    <property type="component" value="Unassembled WGS sequence"/>
</dbReference>
<feature type="region of interest" description="Disordered" evidence="1">
    <location>
        <begin position="159"/>
        <end position="193"/>
    </location>
</feature>
<comment type="caution">
    <text evidence="2">The sequence shown here is derived from an EMBL/GenBank/DDBJ whole genome shotgun (WGS) entry which is preliminary data.</text>
</comment>
<accession>A0AA36DGJ3</accession>
<evidence type="ECO:0000313" key="3">
    <source>
        <dbReference type="Proteomes" id="UP001177023"/>
    </source>
</evidence>
<dbReference type="AlphaFoldDB" id="A0AA36DGJ3"/>
<reference evidence="2" key="1">
    <citation type="submission" date="2023-06" db="EMBL/GenBank/DDBJ databases">
        <authorList>
            <person name="Delattre M."/>
        </authorList>
    </citation>
    <scope>NUCLEOTIDE SEQUENCE</scope>
    <source>
        <strain evidence="2">AF72</strain>
    </source>
</reference>
<protein>
    <submittedName>
        <fullName evidence="2">Uncharacterized protein</fullName>
    </submittedName>
</protein>
<feature type="compositionally biased region" description="Low complexity" evidence="1">
    <location>
        <begin position="173"/>
        <end position="185"/>
    </location>
</feature>
<name>A0AA36DGJ3_9BILA</name>